<evidence type="ECO:0000256" key="4">
    <source>
        <dbReference type="ARBA" id="ARBA00022807"/>
    </source>
</evidence>
<gene>
    <name evidence="7" type="ORF">RsY01_356</name>
</gene>
<keyword evidence="4" id="KW-0788">Thiol protease</keyword>
<dbReference type="SUPFAM" id="SSF118010">
    <property type="entry name" value="TM1457-like"/>
    <property type="match status" value="1"/>
</dbReference>
<evidence type="ECO:0000256" key="2">
    <source>
        <dbReference type="ARBA" id="ARBA00022670"/>
    </source>
</evidence>
<evidence type="ECO:0000256" key="1">
    <source>
        <dbReference type="ARBA" id="ARBA00022517"/>
    </source>
</evidence>
<dbReference type="GO" id="GO:0006508">
    <property type="term" value="P:proteolysis"/>
    <property type="evidence" value="ECO:0007669"/>
    <property type="project" value="UniProtKB-KW"/>
</dbReference>
<dbReference type="GO" id="GO:0008234">
    <property type="term" value="F:cysteine-type peptidase activity"/>
    <property type="evidence" value="ECO:0007669"/>
    <property type="project" value="UniProtKB-KW"/>
</dbReference>
<evidence type="ECO:0000256" key="5">
    <source>
        <dbReference type="ARBA" id="ARBA00044503"/>
    </source>
</evidence>
<dbReference type="Pfam" id="PF04327">
    <property type="entry name" value="Peptidase_Prp"/>
    <property type="match status" value="1"/>
</dbReference>
<evidence type="ECO:0000313" key="8">
    <source>
        <dbReference type="Proteomes" id="UP000218689"/>
    </source>
</evidence>
<dbReference type="AlphaFoldDB" id="A0A224WWZ3"/>
<evidence type="ECO:0000256" key="6">
    <source>
        <dbReference type="ARBA" id="ARBA00044538"/>
    </source>
</evidence>
<dbReference type="Gene3D" id="3.30.70.1490">
    <property type="entry name" value="Cysteine protease Prp"/>
    <property type="match status" value="1"/>
</dbReference>
<organism evidence="7 8">
    <name type="scientific">Pseudolactococcus reticulitermitis</name>
    <dbReference type="NCBI Taxonomy" id="2025039"/>
    <lineage>
        <taxon>Bacteria</taxon>
        <taxon>Bacillati</taxon>
        <taxon>Bacillota</taxon>
        <taxon>Bacilli</taxon>
        <taxon>Lactobacillales</taxon>
        <taxon>Streptococcaceae</taxon>
        <taxon>Pseudolactococcus</taxon>
    </lineage>
</organism>
<keyword evidence="8" id="KW-1185">Reference proteome</keyword>
<reference evidence="8" key="1">
    <citation type="submission" date="2017-08" db="EMBL/GenBank/DDBJ databases">
        <title>Draft genome sequence of Lactococcus sp. strain Rs-Y01, isolated from the gut of the lower termite Reticulitermes speratus.</title>
        <authorList>
            <person name="Ohkuma M."/>
            <person name="Yuki M."/>
        </authorList>
    </citation>
    <scope>NUCLEOTIDE SEQUENCE [LARGE SCALE GENOMIC DNA]</scope>
    <source>
        <strain evidence="8">Rs-Y01</strain>
    </source>
</reference>
<dbReference type="InterPro" id="IPR036764">
    <property type="entry name" value="Peptidase_Prp_sf"/>
</dbReference>
<dbReference type="RefSeq" id="WP_157905762.1">
    <property type="nucleotide sequence ID" value="NZ_BEDT01000001.1"/>
</dbReference>
<accession>A0A224WWZ3</accession>
<evidence type="ECO:0000256" key="3">
    <source>
        <dbReference type="ARBA" id="ARBA00022801"/>
    </source>
</evidence>
<keyword evidence="2" id="KW-0645">Protease</keyword>
<comment type="caution">
    <text evidence="7">The sequence shown here is derived from an EMBL/GenBank/DDBJ whole genome shotgun (WGS) entry which is preliminary data.</text>
</comment>
<keyword evidence="3" id="KW-0378">Hydrolase</keyword>
<dbReference type="GO" id="GO:0042254">
    <property type="term" value="P:ribosome biogenesis"/>
    <property type="evidence" value="ECO:0007669"/>
    <property type="project" value="UniProtKB-KW"/>
</dbReference>
<keyword evidence="1" id="KW-0690">Ribosome biogenesis</keyword>
<proteinExistence type="inferred from homology"/>
<dbReference type="EMBL" id="BEDT01000001">
    <property type="protein sequence ID" value="GAX46777.1"/>
    <property type="molecule type" value="Genomic_DNA"/>
</dbReference>
<dbReference type="InterPro" id="IPR007422">
    <property type="entry name" value="Peptidase_Prp"/>
</dbReference>
<name>A0A224WWZ3_9LACT</name>
<protein>
    <recommendedName>
        <fullName evidence="6">Ribosomal processing cysteine protease Prp</fullName>
    </recommendedName>
</protein>
<evidence type="ECO:0000313" key="7">
    <source>
        <dbReference type="EMBL" id="GAX46777.1"/>
    </source>
</evidence>
<dbReference type="Proteomes" id="UP000218689">
    <property type="component" value="Unassembled WGS sequence"/>
</dbReference>
<comment type="similarity">
    <text evidence="5">Belongs to the Prp family.</text>
</comment>
<sequence>MTKVKIEIYNQADTIQKVILIGHTRTDICTAITGMVEMTREALENLIAIKDFEAKTSIGFAVFIVNEIEHDSQLLLRSLTHSLTVIAEQNPESVEVVTIEHEEKGQD</sequence>